<dbReference type="EMBL" id="WTPX01000065">
    <property type="protein sequence ID" value="NNJ26173.1"/>
    <property type="molecule type" value="Genomic_DNA"/>
</dbReference>
<evidence type="ECO:0000313" key="2">
    <source>
        <dbReference type="Proteomes" id="UP000609651"/>
    </source>
</evidence>
<gene>
    <name evidence="1" type="ORF">LzC2_22530</name>
</gene>
<dbReference type="Proteomes" id="UP000609651">
    <property type="component" value="Unassembled WGS sequence"/>
</dbReference>
<organism evidence="1 2">
    <name type="scientific">Alienimonas chondri</name>
    <dbReference type="NCBI Taxonomy" id="2681879"/>
    <lineage>
        <taxon>Bacteria</taxon>
        <taxon>Pseudomonadati</taxon>
        <taxon>Planctomycetota</taxon>
        <taxon>Planctomycetia</taxon>
        <taxon>Planctomycetales</taxon>
        <taxon>Planctomycetaceae</taxon>
        <taxon>Alienimonas</taxon>
    </lineage>
</organism>
<name>A0ABX1VDK4_9PLAN</name>
<sequence length="242" mass="26058">MISAAANRADADPLAGLDDVPWADLTHAYGSASDVPDLLRALETGPEDAADRAMHDLFGNIWHQGTVYPATPHAVPFLLNLLAEEPPWAEQIAVLLGEIADGHGYMLVHASSLSSLRFNYEKIAADRGTTVEAEMAAERTVIAACRAAVAAGAEALAPFLIHTEGRVGDEYIVRETVARGLARCAAIRPEMKDWVLDALAEETDPRMPAELDGRVDDLPWLAAAVKEKCKRLGPADWEANDD</sequence>
<keyword evidence="2" id="KW-1185">Reference proteome</keyword>
<dbReference type="RefSeq" id="WP_171186935.1">
    <property type="nucleotide sequence ID" value="NZ_WTPX01000065.1"/>
</dbReference>
<protein>
    <recommendedName>
        <fullName evidence="3">HEAT repeat domain-containing protein</fullName>
    </recommendedName>
</protein>
<evidence type="ECO:0000313" key="1">
    <source>
        <dbReference type="EMBL" id="NNJ26173.1"/>
    </source>
</evidence>
<evidence type="ECO:0008006" key="3">
    <source>
        <dbReference type="Google" id="ProtNLM"/>
    </source>
</evidence>
<reference evidence="1 2" key="1">
    <citation type="journal article" date="2020" name="Syst. Appl. Microbiol.">
        <title>Alienimonas chondri sp. nov., a novel planctomycete isolated from the biofilm of the red alga Chondrus crispus.</title>
        <authorList>
            <person name="Vitorino I."/>
            <person name="Albuquerque L."/>
            <person name="Wiegand S."/>
            <person name="Kallscheuer N."/>
            <person name="da Costa M.S."/>
            <person name="Lobo-da-Cunha A."/>
            <person name="Jogler C."/>
            <person name="Lage O.M."/>
        </authorList>
    </citation>
    <scope>NUCLEOTIDE SEQUENCE [LARGE SCALE GENOMIC DNA]</scope>
    <source>
        <strain evidence="1 2">LzC2</strain>
    </source>
</reference>
<proteinExistence type="predicted"/>
<accession>A0ABX1VDK4</accession>
<comment type="caution">
    <text evidence="1">The sequence shown here is derived from an EMBL/GenBank/DDBJ whole genome shotgun (WGS) entry which is preliminary data.</text>
</comment>